<protein>
    <recommendedName>
        <fullName evidence="1">Methyltransferase domain-containing protein</fullName>
    </recommendedName>
</protein>
<name>X1M0E6_9ZZZZ</name>
<reference evidence="2" key="1">
    <citation type="journal article" date="2014" name="Front. Microbiol.">
        <title>High frequency of phylogenetically diverse reductive dehalogenase-homologous genes in deep subseafloor sedimentary metagenomes.</title>
        <authorList>
            <person name="Kawai M."/>
            <person name="Futagami T."/>
            <person name="Toyoda A."/>
            <person name="Takaki Y."/>
            <person name="Nishi S."/>
            <person name="Hori S."/>
            <person name="Arai W."/>
            <person name="Tsubouchi T."/>
            <person name="Morono Y."/>
            <person name="Uchiyama I."/>
            <person name="Ito T."/>
            <person name="Fujiyama A."/>
            <person name="Inagaki F."/>
            <person name="Takami H."/>
        </authorList>
    </citation>
    <scope>NUCLEOTIDE SEQUENCE</scope>
    <source>
        <strain evidence="2">Expedition CK06-06</strain>
    </source>
</reference>
<organism evidence="2">
    <name type="scientific">marine sediment metagenome</name>
    <dbReference type="NCBI Taxonomy" id="412755"/>
    <lineage>
        <taxon>unclassified sequences</taxon>
        <taxon>metagenomes</taxon>
        <taxon>ecological metagenomes</taxon>
    </lineage>
</organism>
<sequence length="81" mass="9305">LDKLYRKYDLKNVIDLGCGTGTFLIKLFEKGYQCYGVDRNEETIQVAKNIAKSMNYKIGYDIGDMQNIELEKVFGGFFCIC</sequence>
<dbReference type="Gene3D" id="3.40.50.150">
    <property type="entry name" value="Vaccinia Virus protein VP39"/>
    <property type="match status" value="1"/>
</dbReference>
<dbReference type="AlphaFoldDB" id="X1M0E6"/>
<accession>X1M0E6</accession>
<proteinExistence type="predicted"/>
<dbReference type="CDD" id="cd02440">
    <property type="entry name" value="AdoMet_MTases"/>
    <property type="match status" value="1"/>
</dbReference>
<dbReference type="EMBL" id="BARV01012803">
    <property type="protein sequence ID" value="GAI08150.1"/>
    <property type="molecule type" value="Genomic_DNA"/>
</dbReference>
<dbReference type="InterPro" id="IPR029063">
    <property type="entry name" value="SAM-dependent_MTases_sf"/>
</dbReference>
<feature type="domain" description="Methyltransferase" evidence="1">
    <location>
        <begin position="11"/>
        <end position="71"/>
    </location>
</feature>
<dbReference type="SUPFAM" id="SSF53335">
    <property type="entry name" value="S-adenosyl-L-methionine-dependent methyltransferases"/>
    <property type="match status" value="1"/>
</dbReference>
<dbReference type="InterPro" id="IPR025714">
    <property type="entry name" value="Methyltranfer_dom"/>
</dbReference>
<evidence type="ECO:0000259" key="1">
    <source>
        <dbReference type="Pfam" id="PF13847"/>
    </source>
</evidence>
<comment type="caution">
    <text evidence="2">The sequence shown here is derived from an EMBL/GenBank/DDBJ whole genome shotgun (WGS) entry which is preliminary data.</text>
</comment>
<feature type="non-terminal residue" evidence="2">
    <location>
        <position position="1"/>
    </location>
</feature>
<gene>
    <name evidence="2" type="ORF">S06H3_23523</name>
</gene>
<evidence type="ECO:0000313" key="2">
    <source>
        <dbReference type="EMBL" id="GAI08150.1"/>
    </source>
</evidence>
<dbReference type="Pfam" id="PF13847">
    <property type="entry name" value="Methyltransf_31"/>
    <property type="match status" value="1"/>
</dbReference>